<protein>
    <submittedName>
        <fullName evidence="2">Uncharacterized protein</fullName>
    </submittedName>
</protein>
<gene>
    <name evidence="2" type="ORF">DFP72DRAFT_1040946</name>
</gene>
<evidence type="ECO:0000256" key="1">
    <source>
        <dbReference type="SAM" id="MobiDB-lite"/>
    </source>
</evidence>
<comment type="caution">
    <text evidence="2">The sequence shown here is derived from an EMBL/GenBank/DDBJ whole genome shotgun (WGS) entry which is preliminary data.</text>
</comment>
<name>A0A8H6IFM0_9AGAR</name>
<feature type="region of interest" description="Disordered" evidence="1">
    <location>
        <begin position="125"/>
        <end position="200"/>
    </location>
</feature>
<dbReference type="AlphaFoldDB" id="A0A8H6IFM0"/>
<evidence type="ECO:0000313" key="3">
    <source>
        <dbReference type="Proteomes" id="UP000521943"/>
    </source>
</evidence>
<accession>A0A8H6IFM0</accession>
<keyword evidence="3" id="KW-1185">Reference proteome</keyword>
<evidence type="ECO:0000313" key="2">
    <source>
        <dbReference type="EMBL" id="KAF6763302.1"/>
    </source>
</evidence>
<reference evidence="2 3" key="1">
    <citation type="submission" date="2020-07" db="EMBL/GenBank/DDBJ databases">
        <title>Comparative genomics of pyrophilous fungi reveals a link between fire events and developmental genes.</title>
        <authorList>
            <consortium name="DOE Joint Genome Institute"/>
            <person name="Steindorff A.S."/>
            <person name="Carver A."/>
            <person name="Calhoun S."/>
            <person name="Stillman K."/>
            <person name="Liu H."/>
            <person name="Lipzen A."/>
            <person name="Pangilinan J."/>
            <person name="Labutti K."/>
            <person name="Bruns T.D."/>
            <person name="Grigoriev I.V."/>
        </authorList>
    </citation>
    <scope>NUCLEOTIDE SEQUENCE [LARGE SCALE GENOMIC DNA]</scope>
    <source>
        <strain evidence="2 3">CBS 144469</strain>
    </source>
</reference>
<organism evidence="2 3">
    <name type="scientific">Ephemerocybe angulata</name>
    <dbReference type="NCBI Taxonomy" id="980116"/>
    <lineage>
        <taxon>Eukaryota</taxon>
        <taxon>Fungi</taxon>
        <taxon>Dikarya</taxon>
        <taxon>Basidiomycota</taxon>
        <taxon>Agaricomycotina</taxon>
        <taxon>Agaricomycetes</taxon>
        <taxon>Agaricomycetidae</taxon>
        <taxon>Agaricales</taxon>
        <taxon>Agaricineae</taxon>
        <taxon>Psathyrellaceae</taxon>
        <taxon>Ephemerocybe</taxon>
    </lineage>
</organism>
<sequence length="233" mass="25944">MIRVMISCCGVDSRTGHEYEDDAPGIWDERSINPQASSPKVELLTSDEVFQQAAAKATKTTSPVGTERMITAGEQGSGPRAARFAWTCEQSQVIRERYHLPVPCISRVRPTTKARHVPVYIHAAGTAPDSRPRPTRWRGQLGTREEQRMGPTFKPSPSEKKEFATLEKANPGRSDTKILSESVHEFDGELSEGPRSSRDYSWGHEALDAHDFPAKSWYIEEATALDGDYTAVR</sequence>
<proteinExistence type="predicted"/>
<dbReference type="EMBL" id="JACGCI010000006">
    <property type="protein sequence ID" value="KAF6763302.1"/>
    <property type="molecule type" value="Genomic_DNA"/>
</dbReference>
<feature type="compositionally biased region" description="Basic and acidic residues" evidence="1">
    <location>
        <begin position="174"/>
        <end position="187"/>
    </location>
</feature>
<dbReference type="Proteomes" id="UP000521943">
    <property type="component" value="Unassembled WGS sequence"/>
</dbReference>